<gene>
    <name evidence="2" type="ORF">B9G39_03565</name>
</gene>
<accession>A0A4P9VK28</accession>
<name>A0A4P9VK28_9GAMM</name>
<evidence type="ECO:0000313" key="3">
    <source>
        <dbReference type="Proteomes" id="UP000257039"/>
    </source>
</evidence>
<dbReference type="Proteomes" id="UP000257039">
    <property type="component" value="Unassembled WGS sequence"/>
</dbReference>
<feature type="transmembrane region" description="Helical" evidence="1">
    <location>
        <begin position="90"/>
        <end position="110"/>
    </location>
</feature>
<evidence type="ECO:0000256" key="1">
    <source>
        <dbReference type="SAM" id="Phobius"/>
    </source>
</evidence>
<keyword evidence="3" id="KW-1185">Reference proteome</keyword>
<dbReference type="EMBL" id="NDXW01000001">
    <property type="protein sequence ID" value="RDH42597.1"/>
    <property type="molecule type" value="Genomic_DNA"/>
</dbReference>
<organism evidence="2 3">
    <name type="scientific">Zooshikella ganghwensis</name>
    <dbReference type="NCBI Taxonomy" id="202772"/>
    <lineage>
        <taxon>Bacteria</taxon>
        <taxon>Pseudomonadati</taxon>
        <taxon>Pseudomonadota</taxon>
        <taxon>Gammaproteobacteria</taxon>
        <taxon>Oceanospirillales</taxon>
        <taxon>Zooshikellaceae</taxon>
        <taxon>Zooshikella</taxon>
    </lineage>
</organism>
<reference evidence="2 3" key="1">
    <citation type="submission" date="2017-04" db="EMBL/GenBank/DDBJ databases">
        <title>Draft genome sequence of Zooshikella ganghwensis VG4 isolated from Red Sea sediments.</title>
        <authorList>
            <person name="Rehman Z."/>
            <person name="Alam I."/>
            <person name="Kamau A."/>
            <person name="Bajic V."/>
            <person name="Leiknes T."/>
        </authorList>
    </citation>
    <scope>NUCLEOTIDE SEQUENCE [LARGE SCALE GENOMIC DNA]</scope>
    <source>
        <strain evidence="2 3">VG4</strain>
    </source>
</reference>
<dbReference type="RefSeq" id="WP_094786078.1">
    <property type="nucleotide sequence ID" value="NZ_NDXW01000001.1"/>
</dbReference>
<dbReference type="AlphaFoldDB" id="A0A4P9VK28"/>
<proteinExistence type="predicted"/>
<evidence type="ECO:0008006" key="4">
    <source>
        <dbReference type="Google" id="ProtNLM"/>
    </source>
</evidence>
<protein>
    <recommendedName>
        <fullName evidence="4">Type II secretion system protein GspF domain-containing protein</fullName>
    </recommendedName>
</protein>
<keyword evidence="1" id="KW-0812">Transmembrane</keyword>
<feature type="transmembrane region" description="Helical" evidence="1">
    <location>
        <begin position="138"/>
        <end position="157"/>
    </location>
</feature>
<evidence type="ECO:0000313" key="2">
    <source>
        <dbReference type="EMBL" id="RDH42597.1"/>
    </source>
</evidence>
<comment type="caution">
    <text evidence="2">The sequence shown here is derived from an EMBL/GenBank/DDBJ whole genome shotgun (WGS) entry which is preliminary data.</text>
</comment>
<sequence length="282" mass="32562">MPWKRFGYICRKASADYKDHEDISVCLKRAENDTACDLYGDNITINSWPRKILDGISTIQEKQNAQWAIEAYSGLNISQQLEFPMKFKRVIAYLICVTLTFYILAGIYQFKVAPSFIEVFDNFKMSIPNRLLFYQECWKYFVFAVSVTLVLALIIGFKMGKLFKFTIGVEDSFIIKYLMFKSIRKSYQRVIEILQFPILCAKSLKQSNDSPIITHLQVVKSLKMCISKEMQELIEHEMQSICENCEKQMKLVSVLVALIAVAAIFFFLISAYSPLFLLGEIA</sequence>
<keyword evidence="1" id="KW-1133">Transmembrane helix</keyword>
<keyword evidence="1" id="KW-0472">Membrane</keyword>
<feature type="transmembrane region" description="Helical" evidence="1">
    <location>
        <begin position="251"/>
        <end position="272"/>
    </location>
</feature>